<feature type="non-terminal residue" evidence="1">
    <location>
        <position position="1"/>
    </location>
</feature>
<comment type="caution">
    <text evidence="1">The sequence shown here is derived from an EMBL/GenBank/DDBJ whole genome shotgun (WGS) entry which is preliminary data.</text>
</comment>
<organism evidence="1 2">
    <name type="scientific">Chloebia gouldiae</name>
    <name type="common">Gouldian finch</name>
    <name type="synonym">Erythrura gouldiae</name>
    <dbReference type="NCBI Taxonomy" id="44316"/>
    <lineage>
        <taxon>Eukaryota</taxon>
        <taxon>Metazoa</taxon>
        <taxon>Chordata</taxon>
        <taxon>Craniata</taxon>
        <taxon>Vertebrata</taxon>
        <taxon>Euteleostomi</taxon>
        <taxon>Archelosauria</taxon>
        <taxon>Archosauria</taxon>
        <taxon>Dinosauria</taxon>
        <taxon>Saurischia</taxon>
        <taxon>Theropoda</taxon>
        <taxon>Coelurosauria</taxon>
        <taxon>Aves</taxon>
        <taxon>Neognathae</taxon>
        <taxon>Neoaves</taxon>
        <taxon>Telluraves</taxon>
        <taxon>Australaves</taxon>
        <taxon>Passeriformes</taxon>
        <taxon>Passeroidea</taxon>
        <taxon>Passeridae</taxon>
        <taxon>Chloebia</taxon>
    </lineage>
</organism>
<gene>
    <name evidence="1" type="ORF">DV515_00000621</name>
</gene>
<dbReference type="Proteomes" id="UP000276834">
    <property type="component" value="Unassembled WGS sequence"/>
</dbReference>
<reference evidence="1 2" key="1">
    <citation type="journal article" date="2018" name="Proc. R. Soc. B">
        <title>A non-coding region near Follistatin controls head colour polymorphism in the Gouldian finch.</title>
        <authorList>
            <person name="Toomey M.B."/>
            <person name="Marques C.I."/>
            <person name="Andrade P."/>
            <person name="Araujo P.M."/>
            <person name="Sabatino S."/>
            <person name="Gazda M.A."/>
            <person name="Afonso S."/>
            <person name="Lopes R.J."/>
            <person name="Corbo J.C."/>
            <person name="Carneiro M."/>
        </authorList>
    </citation>
    <scope>NUCLEOTIDE SEQUENCE [LARGE SCALE GENOMIC DNA]</scope>
    <source>
        <strain evidence="1">Red01</strain>
        <tissue evidence="1">Muscle</tissue>
    </source>
</reference>
<dbReference type="AlphaFoldDB" id="A0A3L8SZT1"/>
<accession>A0A3L8SZT1</accession>
<dbReference type="EMBL" id="QUSF01000002">
    <property type="protein sequence ID" value="RLW12257.1"/>
    <property type="molecule type" value="Genomic_DNA"/>
</dbReference>
<evidence type="ECO:0000313" key="1">
    <source>
        <dbReference type="EMBL" id="RLW12257.1"/>
    </source>
</evidence>
<proteinExistence type="predicted"/>
<sequence length="65" mass="6944">ILLQQLLPAVAEIKCSLLFPSCQVLFLQWTIPNALGLQQSLFDVPCIFGSFGARQNGVNGAAEPG</sequence>
<evidence type="ECO:0000313" key="2">
    <source>
        <dbReference type="Proteomes" id="UP000276834"/>
    </source>
</evidence>
<name>A0A3L8SZT1_CHLGU</name>
<protein>
    <submittedName>
        <fullName evidence="1">Uncharacterized protein</fullName>
    </submittedName>
</protein>
<keyword evidence="2" id="KW-1185">Reference proteome</keyword>